<organism evidence="2 3">
    <name type="scientific">Flavobacterium endoglycinae</name>
    <dbReference type="NCBI Taxonomy" id="2816357"/>
    <lineage>
        <taxon>Bacteria</taxon>
        <taxon>Pseudomonadati</taxon>
        <taxon>Bacteroidota</taxon>
        <taxon>Flavobacteriia</taxon>
        <taxon>Flavobacteriales</taxon>
        <taxon>Flavobacteriaceae</taxon>
        <taxon>Flavobacterium</taxon>
    </lineage>
</organism>
<keyword evidence="1" id="KW-1133">Transmembrane helix</keyword>
<dbReference type="EMBL" id="CP071448">
    <property type="protein sequence ID" value="QSW91012.1"/>
    <property type="molecule type" value="Genomic_DNA"/>
</dbReference>
<dbReference type="Gene3D" id="1.20.144.10">
    <property type="entry name" value="Phosphatidic acid phosphatase type 2/haloperoxidase"/>
    <property type="match status" value="1"/>
</dbReference>
<feature type="transmembrane region" description="Helical" evidence="1">
    <location>
        <begin position="39"/>
        <end position="60"/>
    </location>
</feature>
<gene>
    <name evidence="2" type="ORF">J0383_09445</name>
</gene>
<proteinExistence type="predicted"/>
<feature type="transmembrane region" description="Helical" evidence="1">
    <location>
        <begin position="105"/>
        <end position="124"/>
    </location>
</feature>
<name>A0ABX7QJA1_9FLAO</name>
<accession>A0ABX7QJA1</accession>
<sequence>MKKILVLFSYIFHPIFISMYATLFYLYCKDDIFTTQEKYFVLFQILVITIIVPILFFMLLRSTGHVKSMMLPENSQRRVPLILQCFLYILLVKRSIVIVRYPELHFFFLGALFTTIAALVLSLFKIKASLHVAAISGFMVFAAGLNLHLQMQNPYWSAFLILMTGVVASSRLEMEAHTPKELVAGLLIGVLPQVLFLYLWL</sequence>
<feature type="transmembrane region" description="Helical" evidence="1">
    <location>
        <begin position="81"/>
        <end position="99"/>
    </location>
</feature>
<evidence type="ECO:0000313" key="3">
    <source>
        <dbReference type="Proteomes" id="UP000663440"/>
    </source>
</evidence>
<keyword evidence="1" id="KW-0472">Membrane</keyword>
<feature type="transmembrane region" description="Helical" evidence="1">
    <location>
        <begin position="131"/>
        <end position="149"/>
    </location>
</feature>
<evidence type="ECO:0000256" key="1">
    <source>
        <dbReference type="SAM" id="Phobius"/>
    </source>
</evidence>
<feature type="transmembrane region" description="Helical" evidence="1">
    <location>
        <begin position="182"/>
        <end position="200"/>
    </location>
</feature>
<evidence type="ECO:0008006" key="4">
    <source>
        <dbReference type="Google" id="ProtNLM"/>
    </source>
</evidence>
<keyword evidence="1" id="KW-0812">Transmembrane</keyword>
<feature type="transmembrane region" description="Helical" evidence="1">
    <location>
        <begin position="7"/>
        <end position="27"/>
    </location>
</feature>
<protein>
    <recommendedName>
        <fullName evidence="4">Transmembrane protein</fullName>
    </recommendedName>
</protein>
<reference evidence="2 3" key="1">
    <citation type="submission" date="2021-03" db="EMBL/GenBank/DDBJ databases">
        <title>Flavobacterium kribbensis sp. nov, an endophytic bacteria, isolated from soybean.</title>
        <authorList>
            <person name="Lee J."/>
            <person name="Seo J."/>
        </authorList>
    </citation>
    <scope>NUCLEOTIDE SEQUENCE [LARGE SCALE GENOMIC DNA]</scope>
    <source>
        <strain evidence="2 3">BB8</strain>
    </source>
</reference>
<keyword evidence="3" id="KW-1185">Reference proteome</keyword>
<feature type="transmembrane region" description="Helical" evidence="1">
    <location>
        <begin position="155"/>
        <end position="170"/>
    </location>
</feature>
<dbReference type="RefSeq" id="WP_207298147.1">
    <property type="nucleotide sequence ID" value="NZ_CP071448.1"/>
</dbReference>
<evidence type="ECO:0000313" key="2">
    <source>
        <dbReference type="EMBL" id="QSW91012.1"/>
    </source>
</evidence>
<dbReference type="Proteomes" id="UP000663440">
    <property type="component" value="Chromosome"/>
</dbReference>